<sequence>MITQPPFRKVFEGVATRQQMFHMFDRHGQAPMIKARLTGSLYDGEWFEIGRAEHDYMFEILPPLWIRGDMFALREFMTGSITSVFFALSIDGRPRYFHAYCDMYAKGSAERMRDVIVERESRPVRAMTRAERLDHIWSTTHADYRGYAGERWPEADQDKRTVLVYGGDQGTVLKLLDDLTDAEIEAKLPVHLRYLPAAIAA</sequence>
<name>A0A562MW68_9HYPH</name>
<accession>A0A562MW68</accession>
<gene>
    <name evidence="1" type="ORF">IQ26_06344</name>
</gene>
<dbReference type="Pfam" id="PF07215">
    <property type="entry name" value="DUF1419"/>
    <property type="match status" value="1"/>
</dbReference>
<evidence type="ECO:0000313" key="1">
    <source>
        <dbReference type="EMBL" id="TWI24120.1"/>
    </source>
</evidence>
<dbReference type="AlphaFoldDB" id="A0A562MW68"/>
<evidence type="ECO:0000313" key="2">
    <source>
        <dbReference type="Proteomes" id="UP000317122"/>
    </source>
</evidence>
<reference evidence="1 2" key="1">
    <citation type="journal article" date="2015" name="Stand. Genomic Sci.">
        <title>Genomic Encyclopedia of Bacterial and Archaeal Type Strains, Phase III: the genomes of soil and plant-associated and newly described type strains.</title>
        <authorList>
            <person name="Whitman W.B."/>
            <person name="Woyke T."/>
            <person name="Klenk H.P."/>
            <person name="Zhou Y."/>
            <person name="Lilburn T.G."/>
            <person name="Beck B.J."/>
            <person name="De Vos P."/>
            <person name="Vandamme P."/>
            <person name="Eisen J.A."/>
            <person name="Garrity G."/>
            <person name="Hugenholtz P."/>
            <person name="Kyrpides N.C."/>
        </authorList>
    </citation>
    <scope>NUCLEOTIDE SEQUENCE [LARGE SCALE GENOMIC DNA]</scope>
    <source>
        <strain evidence="1 2">CGMCC 1.2546</strain>
    </source>
</reference>
<dbReference type="InterPro" id="IPR009862">
    <property type="entry name" value="DUF1419"/>
</dbReference>
<protein>
    <submittedName>
        <fullName evidence="1">Uncharacterized protein DUF1419</fullName>
    </submittedName>
</protein>
<dbReference type="RefSeq" id="WP_145722311.1">
    <property type="nucleotide sequence ID" value="NZ_BSPF01000132.1"/>
</dbReference>
<dbReference type="EMBL" id="VLKT01000057">
    <property type="protein sequence ID" value="TWI24120.1"/>
    <property type="molecule type" value="Genomic_DNA"/>
</dbReference>
<comment type="caution">
    <text evidence="1">The sequence shown here is derived from an EMBL/GenBank/DDBJ whole genome shotgun (WGS) entry which is preliminary data.</text>
</comment>
<dbReference type="OrthoDB" id="8136593at2"/>
<proteinExistence type="predicted"/>
<keyword evidence="2" id="KW-1185">Reference proteome</keyword>
<dbReference type="Proteomes" id="UP000317122">
    <property type="component" value="Unassembled WGS sequence"/>
</dbReference>
<organism evidence="1 2">
    <name type="scientific">Mesorhizobium tianshanense</name>
    <dbReference type="NCBI Taxonomy" id="39844"/>
    <lineage>
        <taxon>Bacteria</taxon>
        <taxon>Pseudomonadati</taxon>
        <taxon>Pseudomonadota</taxon>
        <taxon>Alphaproteobacteria</taxon>
        <taxon>Hyphomicrobiales</taxon>
        <taxon>Phyllobacteriaceae</taxon>
        <taxon>Mesorhizobium</taxon>
    </lineage>
</organism>